<proteinExistence type="predicted"/>
<keyword evidence="3" id="KW-1185">Reference proteome</keyword>
<accession>A0A8J3JA24</accession>
<dbReference type="CDD" id="cd04647">
    <property type="entry name" value="LbH_MAT_like"/>
    <property type="match status" value="1"/>
</dbReference>
<feature type="compositionally biased region" description="Pro residues" evidence="1">
    <location>
        <begin position="331"/>
        <end position="340"/>
    </location>
</feature>
<name>A0A8J3JA24_9ACTN</name>
<evidence type="ECO:0000313" key="2">
    <source>
        <dbReference type="EMBL" id="GID14461.1"/>
    </source>
</evidence>
<dbReference type="InterPro" id="IPR011004">
    <property type="entry name" value="Trimer_LpxA-like_sf"/>
</dbReference>
<dbReference type="PANTHER" id="PTHR23416">
    <property type="entry name" value="SIALIC ACID SYNTHASE-RELATED"/>
    <property type="match status" value="1"/>
</dbReference>
<dbReference type="PANTHER" id="PTHR23416:SF78">
    <property type="entry name" value="LIPOPOLYSACCHARIDE BIOSYNTHESIS O-ACETYL TRANSFERASE WBBJ-RELATED"/>
    <property type="match status" value="1"/>
</dbReference>
<reference evidence="2" key="1">
    <citation type="submission" date="2021-01" db="EMBL/GenBank/DDBJ databases">
        <title>Whole genome shotgun sequence of Actinocatenispora rupis NBRC 107355.</title>
        <authorList>
            <person name="Komaki H."/>
            <person name="Tamura T."/>
        </authorList>
    </citation>
    <scope>NUCLEOTIDE SEQUENCE</scope>
    <source>
        <strain evidence="2">NBRC 107355</strain>
    </source>
</reference>
<gene>
    <name evidence="2" type="ORF">Aru02nite_53500</name>
</gene>
<dbReference type="Proteomes" id="UP000612808">
    <property type="component" value="Unassembled WGS sequence"/>
</dbReference>
<evidence type="ECO:0000313" key="3">
    <source>
        <dbReference type="Proteomes" id="UP000612808"/>
    </source>
</evidence>
<dbReference type="Gene3D" id="2.160.10.10">
    <property type="entry name" value="Hexapeptide repeat proteins"/>
    <property type="match status" value="1"/>
</dbReference>
<evidence type="ECO:0000256" key="1">
    <source>
        <dbReference type="SAM" id="MobiDB-lite"/>
    </source>
</evidence>
<dbReference type="AlphaFoldDB" id="A0A8J3JA24"/>
<dbReference type="RefSeq" id="WP_203662275.1">
    <property type="nucleotide sequence ID" value="NZ_BAAAZM010000018.1"/>
</dbReference>
<comment type="caution">
    <text evidence="2">The sequence shown here is derived from an EMBL/GenBank/DDBJ whole genome shotgun (WGS) entry which is preliminary data.</text>
</comment>
<protein>
    <recommendedName>
        <fullName evidence="4">Acetyltransferase (Isoleucine patch superfamily)</fullName>
    </recommendedName>
</protein>
<dbReference type="InterPro" id="IPR051159">
    <property type="entry name" value="Hexapeptide_acetyltransf"/>
</dbReference>
<dbReference type="EMBL" id="BOMB01000031">
    <property type="protein sequence ID" value="GID14461.1"/>
    <property type="molecule type" value="Genomic_DNA"/>
</dbReference>
<dbReference type="SUPFAM" id="SSF51161">
    <property type="entry name" value="Trimeric LpxA-like enzymes"/>
    <property type="match status" value="1"/>
</dbReference>
<feature type="compositionally biased region" description="Low complexity" evidence="1">
    <location>
        <begin position="341"/>
        <end position="360"/>
    </location>
</feature>
<evidence type="ECO:0008006" key="4">
    <source>
        <dbReference type="Google" id="ProtNLM"/>
    </source>
</evidence>
<dbReference type="InterPro" id="IPR001451">
    <property type="entry name" value="Hexapep"/>
</dbReference>
<feature type="region of interest" description="Disordered" evidence="1">
    <location>
        <begin position="203"/>
        <end position="368"/>
    </location>
</feature>
<organism evidence="2 3">
    <name type="scientific">Actinocatenispora rupis</name>
    <dbReference type="NCBI Taxonomy" id="519421"/>
    <lineage>
        <taxon>Bacteria</taxon>
        <taxon>Bacillati</taxon>
        <taxon>Actinomycetota</taxon>
        <taxon>Actinomycetes</taxon>
        <taxon>Micromonosporales</taxon>
        <taxon>Micromonosporaceae</taxon>
        <taxon>Actinocatenispora</taxon>
    </lineage>
</organism>
<feature type="compositionally biased region" description="Low complexity" evidence="1">
    <location>
        <begin position="267"/>
        <end position="288"/>
    </location>
</feature>
<feature type="compositionally biased region" description="Low complexity" evidence="1">
    <location>
        <begin position="228"/>
        <end position="248"/>
    </location>
</feature>
<sequence length="368" mass="38717">MGRRRRDPRQARFLTWASARWVWRHRAFTPYYLVRYWRFAKLRLRRRDIVTEGFVFLGKRVELTARPGHGRLVLGRWVHIGNDCAVRAHEGTVRVGDKVVFGTDVTVNGYLDIEIGAATLVADWVYVCDFDHVTTDLDRPIKDQGIVKSPVRIGPDCWLGTKATVTRGVHIGRGSVLAANAVATKAIPAYSIAGGVPARVLRSRRPAASVPDPSPEPDAEAPAPAPIPGDAAVTSAPAAGPDATAADSIVPSAGAPPEVTGTRATRAEATIPEVTPAETTAPEATGPEVTDAGATRAEATIPDVTMGAVTAEPTIPATNRDAVPAGHEATPPEPAVPEPAVPEGAGPEAAGTRAAGDAGAVPLRTTRR</sequence>
<dbReference type="Pfam" id="PF14602">
    <property type="entry name" value="Hexapep_2"/>
    <property type="match status" value="1"/>
</dbReference>